<dbReference type="Proteomes" id="UP000587527">
    <property type="component" value="Unassembled WGS sequence"/>
</dbReference>
<comment type="caution">
    <text evidence="2">The sequence shown here is derived from an EMBL/GenBank/DDBJ whole genome shotgun (WGS) entry which is preliminary data.</text>
</comment>
<feature type="transmembrane region" description="Helical" evidence="1">
    <location>
        <begin position="33"/>
        <end position="52"/>
    </location>
</feature>
<evidence type="ECO:0000256" key="1">
    <source>
        <dbReference type="SAM" id="Phobius"/>
    </source>
</evidence>
<accession>A0A841BYU8</accession>
<evidence type="ECO:0000313" key="3">
    <source>
        <dbReference type="Proteomes" id="UP000587527"/>
    </source>
</evidence>
<reference evidence="2 3" key="1">
    <citation type="submission" date="2020-08" db="EMBL/GenBank/DDBJ databases">
        <title>Sequencing the genomes of 1000 actinobacteria strains.</title>
        <authorList>
            <person name="Klenk H.-P."/>
        </authorList>
    </citation>
    <scope>NUCLEOTIDE SEQUENCE [LARGE SCALE GENOMIC DNA]</scope>
    <source>
        <strain evidence="2 3">DSM 45362</strain>
    </source>
</reference>
<evidence type="ECO:0000313" key="2">
    <source>
        <dbReference type="EMBL" id="MBB5871841.1"/>
    </source>
</evidence>
<keyword evidence="3" id="KW-1185">Reference proteome</keyword>
<feature type="transmembrane region" description="Helical" evidence="1">
    <location>
        <begin position="99"/>
        <end position="120"/>
    </location>
</feature>
<dbReference type="RefSeq" id="WP_184840162.1">
    <property type="nucleotide sequence ID" value="NZ_JACHMN010000002.1"/>
</dbReference>
<dbReference type="AlphaFoldDB" id="A0A841BYU8"/>
<dbReference type="EMBL" id="JACHMN010000002">
    <property type="protein sequence ID" value="MBB5871841.1"/>
    <property type="molecule type" value="Genomic_DNA"/>
</dbReference>
<feature type="transmembrane region" description="Helical" evidence="1">
    <location>
        <begin position="61"/>
        <end position="87"/>
    </location>
</feature>
<protein>
    <submittedName>
        <fullName evidence="2">Putative membrane protein</fullName>
    </submittedName>
</protein>
<keyword evidence="1" id="KW-0812">Transmembrane</keyword>
<dbReference type="PANTHER" id="PTHR37309">
    <property type="entry name" value="SLR0284 PROTEIN"/>
    <property type="match status" value="1"/>
</dbReference>
<keyword evidence="1" id="KW-1133">Transmembrane helix</keyword>
<dbReference type="PANTHER" id="PTHR37309:SF1">
    <property type="entry name" value="SLR0284 PROTEIN"/>
    <property type="match status" value="1"/>
</dbReference>
<organism evidence="2 3">
    <name type="scientific">Allocatelliglobosispora scoriae</name>
    <dbReference type="NCBI Taxonomy" id="643052"/>
    <lineage>
        <taxon>Bacteria</taxon>
        <taxon>Bacillati</taxon>
        <taxon>Actinomycetota</taxon>
        <taxon>Actinomycetes</taxon>
        <taxon>Micromonosporales</taxon>
        <taxon>Micromonosporaceae</taxon>
        <taxon>Allocatelliglobosispora</taxon>
    </lineage>
</organism>
<name>A0A841BYU8_9ACTN</name>
<gene>
    <name evidence="2" type="ORF">F4553_005220</name>
</gene>
<dbReference type="Pfam" id="PF04020">
    <property type="entry name" value="Phage_holin_4_2"/>
    <property type="match status" value="1"/>
</dbReference>
<proteinExistence type="predicted"/>
<sequence>MGFFIRLIVTAVALWLSTVIVSGITVSGKGWLTNTLTLIAVALIFGLINAVLKPLIKIFGCFFYIITLGLIALVVNALLFLLTSWVADKLNLPFHVDGFWAAFWGAIIVGLVSWAANLAFGRDKDKPVTAS</sequence>
<dbReference type="InterPro" id="IPR007165">
    <property type="entry name" value="Phage_holin_4_2"/>
</dbReference>
<keyword evidence="1" id="KW-0472">Membrane</keyword>